<protein>
    <submittedName>
        <fullName evidence="1">Uncharacterized protein</fullName>
    </submittedName>
</protein>
<name>A0A2D6LPQ4_9ARCH</name>
<proteinExistence type="predicted"/>
<sequence>MPFKRFKKFIRGFGKSAESKQFLLKLDREGKVNSKIRKSLDNLSDKDLESILPHLMKKLDYTNTNAIRYVLSFIAALPEKKRTKFEAQIRSMPYEHWRYYSIEKGTRVKESNNYPTETTIDLKNVYVGITFEGEVTPQIHEKMKLLTEEQYFDILTSLKKRSRELAIKFANSMAKIDFARNKTAKPKK</sequence>
<reference evidence="2" key="1">
    <citation type="submission" date="2017-09" db="EMBL/GenBank/DDBJ databases">
        <title>The Reconstruction of 2,631 Draft Metagenome-Assembled Genomes from the Global Oceans.</title>
        <authorList>
            <person name="Tully B.J."/>
            <person name="Graham E.D."/>
            <person name="Heidelberg J.F."/>
        </authorList>
    </citation>
    <scope>NUCLEOTIDE SEQUENCE [LARGE SCALE GENOMIC DNA]</scope>
</reference>
<gene>
    <name evidence="1" type="ORF">CL944_01700</name>
</gene>
<comment type="caution">
    <text evidence="1">The sequence shown here is derived from an EMBL/GenBank/DDBJ whole genome shotgun (WGS) entry which is preliminary data.</text>
</comment>
<dbReference type="AlphaFoldDB" id="A0A2D6LPQ4"/>
<evidence type="ECO:0000313" key="1">
    <source>
        <dbReference type="EMBL" id="MAG18167.1"/>
    </source>
</evidence>
<dbReference type="EMBL" id="NZBD01000010">
    <property type="protein sequence ID" value="MAG18167.1"/>
    <property type="molecule type" value="Genomic_DNA"/>
</dbReference>
<evidence type="ECO:0000313" key="2">
    <source>
        <dbReference type="Proteomes" id="UP000226712"/>
    </source>
</evidence>
<accession>A0A2D6LPQ4</accession>
<dbReference type="Proteomes" id="UP000226712">
    <property type="component" value="Unassembled WGS sequence"/>
</dbReference>
<organism evidence="1 2">
    <name type="scientific">Candidatus Iainarchaeum sp</name>
    <dbReference type="NCBI Taxonomy" id="3101447"/>
    <lineage>
        <taxon>Archaea</taxon>
        <taxon>Candidatus Iainarchaeota</taxon>
        <taxon>Candidatus Iainarchaeia</taxon>
        <taxon>Candidatus Iainarchaeales</taxon>
        <taxon>Candidatus Iainarchaeaceae</taxon>
        <taxon>Candidatus Iainarchaeum</taxon>
    </lineage>
</organism>